<protein>
    <submittedName>
        <fullName evidence="1">Uncharacterized protein</fullName>
    </submittedName>
</protein>
<dbReference type="AlphaFoldDB" id="A0A939NS73"/>
<organism evidence="1 2">
    <name type="scientific">Klebsiella pneumoniae</name>
    <dbReference type="NCBI Taxonomy" id="573"/>
    <lineage>
        <taxon>Bacteria</taxon>
        <taxon>Pseudomonadati</taxon>
        <taxon>Pseudomonadota</taxon>
        <taxon>Gammaproteobacteria</taxon>
        <taxon>Enterobacterales</taxon>
        <taxon>Enterobacteriaceae</taxon>
        <taxon>Klebsiella/Raoultella group</taxon>
        <taxon>Klebsiella</taxon>
        <taxon>Klebsiella pneumoniae complex</taxon>
    </lineage>
</organism>
<reference evidence="1" key="1">
    <citation type="submission" date="2021-03" db="EMBL/GenBank/DDBJ databases">
        <title>Molecular epidemiology and mechanisms of colistin and carbapenem resistance in Enterobacteriaceae from clinical isolates, the environment and porcine samples in Pretoria, South Africa.</title>
        <authorList>
            <person name="Bogoshi D."/>
            <person name="Mbelle N.M."/>
            <person name="Naidoo V."/>
            <person name="Osei Sekyere J."/>
        </authorList>
    </citation>
    <scope>NUCLEOTIDE SEQUENCE</scope>
    <source>
        <strain evidence="1">C034</strain>
    </source>
</reference>
<comment type="caution">
    <text evidence="1">The sequence shown here is derived from an EMBL/GenBank/DDBJ whole genome shotgun (WGS) entry which is preliminary data.</text>
</comment>
<accession>A0A939NS73</accession>
<dbReference type="EMBL" id="JAGETO010000098">
    <property type="protein sequence ID" value="MBO2029505.1"/>
    <property type="molecule type" value="Genomic_DNA"/>
</dbReference>
<evidence type="ECO:0000313" key="1">
    <source>
        <dbReference type="EMBL" id="MBO2029505.1"/>
    </source>
</evidence>
<evidence type="ECO:0000313" key="2">
    <source>
        <dbReference type="Proteomes" id="UP000664620"/>
    </source>
</evidence>
<dbReference type="Proteomes" id="UP000664620">
    <property type="component" value="Unassembled WGS sequence"/>
</dbReference>
<gene>
    <name evidence="1" type="ORF">J4734_21065</name>
</gene>
<name>A0A939NS73_KLEPN</name>
<sequence length="189" mass="21774">MRYVNAGQIQSSFEEEEPSKFLLERLSKRWQQVHEADTDSKPRLRLIENRFEELVRKAEFTLRLMKKVRSVICPELSDGQRSCSISLLQRQRSKPSGKLSLPADDSSFEQDKLRRIHLTILAIEEPENSLSTFFYLASSSRRERLAHCLPLRFCYLAIPSYPEPDRAGGSEIFVWTGALALIDPRTDSA</sequence>
<proteinExistence type="predicted"/>